<name>W9QM08_9ROSA</name>
<dbReference type="eggNOG" id="ENOG502S9RT">
    <property type="taxonomic scope" value="Eukaryota"/>
</dbReference>
<accession>W9QM08</accession>
<proteinExistence type="predicted"/>
<dbReference type="EMBL" id="KE343506">
    <property type="protein sequence ID" value="EXB31397.1"/>
    <property type="molecule type" value="Genomic_DNA"/>
</dbReference>
<sequence length="467" mass="52993">MCPLSPLSISDSSPPPPLIIGNCSWSPPRHLRSSGRIAPSRSPMRSSAPYVSSSPPSQDAHQETPKHRSETKKEHQRFSYATKKEESCTHPYVLRYVFQSLLSILLFQHQQQGVEHSIHPYSFIYIEGNPFHSSVNHHHSCTSPPDDLQGSTSSAPPKKRTRGPDRSKGTSHLISENKLDMTYNKGELHPYGDNASRFASEIGIIVRDHAPLRVKGWSKIDNGDKEVIYTRIKDKFNLNLNDTDLVNIIDSHCSNRYKNHRNSLHGYYKNMIKNGKNPRAHPPSKVRSNEDWEWLCDNIFSNPQWQKRSEAATGNRGRLTHVHRAGSKSFIGHRSQVNQMVELRQQGEDNNEVVDEVAICAQILGSERNGYIPGLGPITRKQSSQSSTQVEAQFQQRVGDMADQMRMDFQREREEITITIRQQLRNELLEEVRREMIALMNGPDEHPFPSFQSSQQPPPPPPPASAV</sequence>
<dbReference type="PANTHER" id="PTHR33499">
    <property type="entry name" value="OS12G0282400 PROTEIN-RELATED"/>
    <property type="match status" value="1"/>
</dbReference>
<keyword evidence="3" id="KW-1185">Reference proteome</keyword>
<feature type="compositionally biased region" description="Low complexity" evidence="1">
    <location>
        <begin position="1"/>
        <end position="12"/>
    </location>
</feature>
<evidence type="ECO:0000313" key="2">
    <source>
        <dbReference type="EMBL" id="EXB31397.1"/>
    </source>
</evidence>
<evidence type="ECO:0008006" key="4">
    <source>
        <dbReference type="Google" id="ProtNLM"/>
    </source>
</evidence>
<dbReference type="Proteomes" id="UP000030645">
    <property type="component" value="Unassembled WGS sequence"/>
</dbReference>
<evidence type="ECO:0000256" key="1">
    <source>
        <dbReference type="SAM" id="MobiDB-lite"/>
    </source>
</evidence>
<feature type="region of interest" description="Disordered" evidence="1">
    <location>
        <begin position="1"/>
        <end position="82"/>
    </location>
</feature>
<feature type="compositionally biased region" description="Low complexity" evidence="1">
    <location>
        <begin position="38"/>
        <end position="57"/>
    </location>
</feature>
<feature type="compositionally biased region" description="Basic and acidic residues" evidence="1">
    <location>
        <begin position="60"/>
        <end position="82"/>
    </location>
</feature>
<feature type="compositionally biased region" description="Pro residues" evidence="1">
    <location>
        <begin position="456"/>
        <end position="467"/>
    </location>
</feature>
<dbReference type="AlphaFoldDB" id="W9QM08"/>
<protein>
    <recommendedName>
        <fullName evidence="4">Transposase, Ptta/En/Spm, plant</fullName>
    </recommendedName>
</protein>
<gene>
    <name evidence="2" type="ORF">L484_014824</name>
</gene>
<reference evidence="3" key="1">
    <citation type="submission" date="2013-01" db="EMBL/GenBank/DDBJ databases">
        <title>Draft Genome Sequence of a Mulberry Tree, Morus notabilis C.K. Schneid.</title>
        <authorList>
            <person name="He N."/>
            <person name="Zhao S."/>
        </authorList>
    </citation>
    <scope>NUCLEOTIDE SEQUENCE</scope>
</reference>
<feature type="region of interest" description="Disordered" evidence="1">
    <location>
        <begin position="440"/>
        <end position="467"/>
    </location>
</feature>
<feature type="region of interest" description="Disordered" evidence="1">
    <location>
        <begin position="136"/>
        <end position="176"/>
    </location>
</feature>
<dbReference type="PANTHER" id="PTHR33499:SF11">
    <property type="entry name" value="NO APICAL MERISTEM-ASSOCIATED C-TERMINAL DOMAIN-CONTAINING PROTEIN"/>
    <property type="match status" value="1"/>
</dbReference>
<organism evidence="2 3">
    <name type="scientific">Morus notabilis</name>
    <dbReference type="NCBI Taxonomy" id="981085"/>
    <lineage>
        <taxon>Eukaryota</taxon>
        <taxon>Viridiplantae</taxon>
        <taxon>Streptophyta</taxon>
        <taxon>Embryophyta</taxon>
        <taxon>Tracheophyta</taxon>
        <taxon>Spermatophyta</taxon>
        <taxon>Magnoliopsida</taxon>
        <taxon>eudicotyledons</taxon>
        <taxon>Gunneridae</taxon>
        <taxon>Pentapetalae</taxon>
        <taxon>rosids</taxon>
        <taxon>fabids</taxon>
        <taxon>Rosales</taxon>
        <taxon>Moraceae</taxon>
        <taxon>Moreae</taxon>
        <taxon>Morus</taxon>
    </lineage>
</organism>
<evidence type="ECO:0000313" key="3">
    <source>
        <dbReference type="Proteomes" id="UP000030645"/>
    </source>
</evidence>